<protein>
    <submittedName>
        <fullName evidence="2">Uncharacterized protein</fullName>
    </submittedName>
</protein>
<dbReference type="EMBL" id="UOFG01000225">
    <property type="protein sequence ID" value="VAW64201.1"/>
    <property type="molecule type" value="Genomic_DNA"/>
</dbReference>
<feature type="region of interest" description="Disordered" evidence="1">
    <location>
        <begin position="1"/>
        <end position="34"/>
    </location>
</feature>
<sequence>MTIAGPQKHRGNRHHRHVPKQQAPDRLMSGEVSSGSGRVTVIPMICANLAGLRAGEGPSGLFTGLNQVVSYCIN</sequence>
<dbReference type="AlphaFoldDB" id="A0A3B0X8W1"/>
<proteinExistence type="predicted"/>
<reference evidence="2" key="1">
    <citation type="submission" date="2018-06" db="EMBL/GenBank/DDBJ databases">
        <authorList>
            <person name="Zhirakovskaya E."/>
        </authorList>
    </citation>
    <scope>NUCLEOTIDE SEQUENCE</scope>
</reference>
<organism evidence="2">
    <name type="scientific">hydrothermal vent metagenome</name>
    <dbReference type="NCBI Taxonomy" id="652676"/>
    <lineage>
        <taxon>unclassified sequences</taxon>
        <taxon>metagenomes</taxon>
        <taxon>ecological metagenomes</taxon>
    </lineage>
</organism>
<feature type="compositionally biased region" description="Basic residues" evidence="1">
    <location>
        <begin position="7"/>
        <end position="19"/>
    </location>
</feature>
<name>A0A3B0X8W1_9ZZZZ</name>
<evidence type="ECO:0000313" key="2">
    <source>
        <dbReference type="EMBL" id="VAW64201.1"/>
    </source>
</evidence>
<evidence type="ECO:0000256" key="1">
    <source>
        <dbReference type="SAM" id="MobiDB-lite"/>
    </source>
</evidence>
<gene>
    <name evidence="2" type="ORF">MNBD_GAMMA11-2875</name>
</gene>
<accession>A0A3B0X8W1</accession>